<evidence type="ECO:0000256" key="10">
    <source>
        <dbReference type="ARBA" id="ARBA00023316"/>
    </source>
</evidence>
<dbReference type="InterPro" id="IPR012334">
    <property type="entry name" value="Pectin_lyas_fold"/>
</dbReference>
<dbReference type="EMBL" id="JANBVO010000002">
    <property type="protein sequence ID" value="KAJ9156025.1"/>
    <property type="molecule type" value="Genomic_DNA"/>
</dbReference>
<evidence type="ECO:0000256" key="9">
    <source>
        <dbReference type="ARBA" id="ARBA00023295"/>
    </source>
</evidence>
<dbReference type="InterPro" id="IPR000743">
    <property type="entry name" value="Glyco_hydro_28"/>
</dbReference>
<evidence type="ECO:0000256" key="12">
    <source>
        <dbReference type="ARBA" id="ARBA00038933"/>
    </source>
</evidence>
<dbReference type="EC" id="3.2.1.67" evidence="12"/>
<evidence type="ECO:0000256" key="1">
    <source>
        <dbReference type="ARBA" id="ARBA00004613"/>
    </source>
</evidence>
<comment type="caution">
    <text evidence="18">The sequence shown here is derived from an EMBL/GenBank/DDBJ whole genome shotgun (WGS) entry which is preliminary data.</text>
</comment>
<keyword evidence="4 17" id="KW-0732">Signal</keyword>
<evidence type="ECO:0000256" key="6">
    <source>
        <dbReference type="ARBA" id="ARBA00022801"/>
    </source>
</evidence>
<comment type="subcellular location">
    <subcellularLocation>
        <location evidence="1">Secreted</location>
    </subcellularLocation>
</comment>
<comment type="catalytic activity">
    <reaction evidence="15">
        <text>[(1-&gt;4)-alpha-D-galacturonosyl](n) + H2O = alpha-D-galacturonate + [(1-&gt;4)-alpha-D-galacturonosyl](n-1)</text>
        <dbReference type="Rhea" id="RHEA:14117"/>
        <dbReference type="Rhea" id="RHEA-COMP:14570"/>
        <dbReference type="Rhea" id="RHEA-COMP:14572"/>
        <dbReference type="ChEBI" id="CHEBI:15377"/>
        <dbReference type="ChEBI" id="CHEBI:58658"/>
        <dbReference type="ChEBI" id="CHEBI:140523"/>
        <dbReference type="EC" id="3.2.1.67"/>
    </reaction>
</comment>
<evidence type="ECO:0000256" key="2">
    <source>
        <dbReference type="ARBA" id="ARBA00008834"/>
    </source>
</evidence>
<evidence type="ECO:0000256" key="5">
    <source>
        <dbReference type="ARBA" id="ARBA00022737"/>
    </source>
</evidence>
<keyword evidence="7" id="KW-1015">Disulfide bond</keyword>
<dbReference type="AlphaFoldDB" id="A0AA38VZC1"/>
<proteinExistence type="inferred from homology"/>
<keyword evidence="19" id="KW-1185">Reference proteome</keyword>
<feature type="chain" id="PRO_5041247636" description="galacturonan 1,4-alpha-galacturonidase" evidence="17">
    <location>
        <begin position="19"/>
        <end position="459"/>
    </location>
</feature>
<sequence>MRFFTLGAFFSVVASATANKLPAGVPRSLSEFRDKHPYKPRHVCTRKTVKIRASKDGADDVSDEFVQGLLEANNGGTVYLPAGKTFIIGKPLDLTFLNDVHVRLDGEIKFINDTAYWQDNAFHHPFQNSIMFWKWGGKDIKIYGTGALNGNGQRWWNEFAGLEILDPDNNYLRPVLFYAENATNLEVEGIHLKDSPCWTNFIVTSKGISFRDVICTAESNNATALPKNTDFFDSLNVEDVVVERAWVNIGDDCFSPKSNATNLYVNTMYCNGTHGQSMGSIGQYAGEMSFIRDVHIENMWMLDGQHSARLKSWAGPNVGYGFIDNVTFKNFWNADNEYAAFLDSCYFNINASTCATYPSRVNVTNVLFENFSGYTSGKYGRAVASLTCSSNPSAICENIKFKNFTVTSPCGGPAVIICDNIQGGIGVPCVNSTSLEATVALKDTCSVPLATLPARPWKE</sequence>
<evidence type="ECO:0000256" key="14">
    <source>
        <dbReference type="ARBA" id="ARBA00042261"/>
    </source>
</evidence>
<comment type="function">
    <text evidence="11">Specific in hydrolyzing the terminal glycosidic bond of polygalacturonic acid and oligogalacturonates.</text>
</comment>
<dbReference type="Proteomes" id="UP001174694">
    <property type="component" value="Unassembled WGS sequence"/>
</dbReference>
<gene>
    <name evidence="18" type="ORF">NKR23_g820</name>
</gene>
<feature type="signal peptide" evidence="17">
    <location>
        <begin position="1"/>
        <end position="18"/>
    </location>
</feature>
<keyword evidence="10" id="KW-0961">Cell wall biogenesis/degradation</keyword>
<dbReference type="InterPro" id="IPR011050">
    <property type="entry name" value="Pectin_lyase_fold/virulence"/>
</dbReference>
<dbReference type="PANTHER" id="PTHR31736">
    <property type="match status" value="1"/>
</dbReference>
<dbReference type="SUPFAM" id="SSF51126">
    <property type="entry name" value="Pectin lyase-like"/>
    <property type="match status" value="1"/>
</dbReference>
<evidence type="ECO:0000256" key="4">
    <source>
        <dbReference type="ARBA" id="ARBA00022729"/>
    </source>
</evidence>
<dbReference type="PANTHER" id="PTHR31736:SF6">
    <property type="entry name" value="EXOPOLYGALACTURONASE B-RELATED"/>
    <property type="match status" value="1"/>
</dbReference>
<comment type="similarity">
    <text evidence="2 16">Belongs to the glycosyl hydrolase 28 family.</text>
</comment>
<keyword evidence="9 16" id="KW-0326">Glycosidase</keyword>
<dbReference type="Pfam" id="PF00295">
    <property type="entry name" value="Glyco_hydro_28"/>
    <property type="match status" value="1"/>
</dbReference>
<dbReference type="GO" id="GO:0005576">
    <property type="term" value="C:extracellular region"/>
    <property type="evidence" value="ECO:0007669"/>
    <property type="project" value="UniProtKB-SubCell"/>
</dbReference>
<evidence type="ECO:0000313" key="19">
    <source>
        <dbReference type="Proteomes" id="UP001174694"/>
    </source>
</evidence>
<accession>A0AA38VZC1</accession>
<keyword evidence="5" id="KW-0677">Repeat</keyword>
<dbReference type="GO" id="GO:0005975">
    <property type="term" value="P:carbohydrate metabolic process"/>
    <property type="evidence" value="ECO:0007669"/>
    <property type="project" value="InterPro"/>
</dbReference>
<evidence type="ECO:0000256" key="11">
    <source>
        <dbReference type="ARBA" id="ARBA00037312"/>
    </source>
</evidence>
<keyword evidence="6 16" id="KW-0378">Hydrolase</keyword>
<reference evidence="18" key="1">
    <citation type="submission" date="2022-07" db="EMBL/GenBank/DDBJ databases">
        <title>Fungi with potential for degradation of polypropylene.</title>
        <authorList>
            <person name="Gostincar C."/>
        </authorList>
    </citation>
    <scope>NUCLEOTIDE SEQUENCE</scope>
    <source>
        <strain evidence="18">EXF-13308</strain>
    </source>
</reference>
<dbReference type="GO" id="GO:0047911">
    <property type="term" value="F:galacturan 1,4-alpha-galacturonidase activity"/>
    <property type="evidence" value="ECO:0007669"/>
    <property type="project" value="UniProtKB-EC"/>
</dbReference>
<evidence type="ECO:0000256" key="17">
    <source>
        <dbReference type="SAM" id="SignalP"/>
    </source>
</evidence>
<dbReference type="GO" id="GO:0071555">
    <property type="term" value="P:cell wall organization"/>
    <property type="evidence" value="ECO:0007669"/>
    <property type="project" value="UniProtKB-KW"/>
</dbReference>
<evidence type="ECO:0000256" key="13">
    <source>
        <dbReference type="ARBA" id="ARBA00041473"/>
    </source>
</evidence>
<evidence type="ECO:0000256" key="15">
    <source>
        <dbReference type="ARBA" id="ARBA00048766"/>
    </source>
</evidence>
<keyword evidence="8" id="KW-0325">Glycoprotein</keyword>
<evidence type="ECO:0000256" key="7">
    <source>
        <dbReference type="ARBA" id="ARBA00023157"/>
    </source>
</evidence>
<evidence type="ECO:0000256" key="16">
    <source>
        <dbReference type="RuleBase" id="RU361169"/>
    </source>
</evidence>
<evidence type="ECO:0000256" key="3">
    <source>
        <dbReference type="ARBA" id="ARBA00022525"/>
    </source>
</evidence>
<dbReference type="GO" id="GO:0004650">
    <property type="term" value="F:polygalacturonase activity"/>
    <property type="evidence" value="ECO:0007669"/>
    <property type="project" value="InterPro"/>
</dbReference>
<protein>
    <recommendedName>
        <fullName evidence="12">galacturonan 1,4-alpha-galacturonidase</fullName>
        <ecNumber evidence="12">3.2.1.67</ecNumber>
    </recommendedName>
    <alternativeName>
        <fullName evidence="13">Galacturan 1,4-alpha-galacturonidase B</fullName>
    </alternativeName>
    <alternativeName>
        <fullName evidence="14">Poly(1,4-alpha-D-galacturonide)galacturonohydrolase B</fullName>
    </alternativeName>
</protein>
<evidence type="ECO:0000256" key="8">
    <source>
        <dbReference type="ARBA" id="ARBA00023180"/>
    </source>
</evidence>
<organism evidence="18 19">
    <name type="scientific">Pleurostoma richardsiae</name>
    <dbReference type="NCBI Taxonomy" id="41990"/>
    <lineage>
        <taxon>Eukaryota</taxon>
        <taxon>Fungi</taxon>
        <taxon>Dikarya</taxon>
        <taxon>Ascomycota</taxon>
        <taxon>Pezizomycotina</taxon>
        <taxon>Sordariomycetes</taxon>
        <taxon>Sordariomycetidae</taxon>
        <taxon>Calosphaeriales</taxon>
        <taxon>Pleurostomataceae</taxon>
        <taxon>Pleurostoma</taxon>
    </lineage>
</organism>
<keyword evidence="3" id="KW-0964">Secreted</keyword>
<evidence type="ECO:0000313" key="18">
    <source>
        <dbReference type="EMBL" id="KAJ9156025.1"/>
    </source>
</evidence>
<dbReference type="Gene3D" id="2.160.20.10">
    <property type="entry name" value="Single-stranded right-handed beta-helix, Pectin lyase-like"/>
    <property type="match status" value="1"/>
</dbReference>
<name>A0AA38VZC1_9PEZI</name>